<sequence>MKIERLTPAIGAVISGINLNETLNAEAQQDLQAALVEHQVLFLRQQFLEAEQQRDIAQLFGDLHIHPIYPAHERVAEVMVLDSHKQDLRDNELWHTDVTFIQTPPLGCVLSAQQVPEFGGDTLWASSIAAYEALSEPFKELLAGLSASHDIRKSFPATRFAQTEADAARFEKAKRDHPPVSHPVVRTHPVSGKKGLFVSEGFTTHINELSEAESDALLRFLFAHATQPKFHVRWHWQAGDVAIWDNRSTQHFANFDYGTAHRIMHRATVLGDKPV</sequence>
<evidence type="ECO:0000256" key="3">
    <source>
        <dbReference type="ARBA" id="ARBA00022964"/>
    </source>
</evidence>
<protein>
    <submittedName>
        <fullName evidence="7">Taurine dioxygenase</fullName>
        <ecNumber evidence="7">1.14.11.17</ecNumber>
    </submittedName>
</protein>
<accession>A0ABY4E2S8</accession>
<dbReference type="SUPFAM" id="SSF51197">
    <property type="entry name" value="Clavaminate synthase-like"/>
    <property type="match status" value="1"/>
</dbReference>
<dbReference type="RefSeq" id="WP_082625598.1">
    <property type="nucleotide sequence ID" value="NZ_CABKVG010000008.1"/>
</dbReference>
<dbReference type="InterPro" id="IPR042098">
    <property type="entry name" value="TauD-like_sf"/>
</dbReference>
<dbReference type="Proteomes" id="UP000832011">
    <property type="component" value="Chromosome"/>
</dbReference>
<dbReference type="Pfam" id="PF02668">
    <property type="entry name" value="TauD"/>
    <property type="match status" value="1"/>
</dbReference>
<organism evidence="7 8">
    <name type="scientific">Vitreoscilla massiliensis</name>
    <dbReference type="NCBI Taxonomy" id="1689272"/>
    <lineage>
        <taxon>Bacteria</taxon>
        <taxon>Pseudomonadati</taxon>
        <taxon>Pseudomonadota</taxon>
        <taxon>Betaproteobacteria</taxon>
        <taxon>Neisseriales</taxon>
        <taxon>Neisseriaceae</taxon>
        <taxon>Vitreoscilla</taxon>
    </lineage>
</organism>
<dbReference type="EC" id="1.14.11.17" evidence="7"/>
<name>A0ABY4E2S8_9NEIS</name>
<keyword evidence="8" id="KW-1185">Reference proteome</keyword>
<evidence type="ECO:0000256" key="1">
    <source>
        <dbReference type="ARBA" id="ARBA00005896"/>
    </source>
</evidence>
<dbReference type="PANTHER" id="PTHR30468:SF1">
    <property type="entry name" value="ALPHA-KETOGLUTARATE-DEPENDENT SULFONATE DIOXYGENASE"/>
    <property type="match status" value="1"/>
</dbReference>
<keyword evidence="3 7" id="KW-0223">Dioxygenase</keyword>
<evidence type="ECO:0000259" key="6">
    <source>
        <dbReference type="Pfam" id="PF02668"/>
    </source>
</evidence>
<reference evidence="7 8" key="1">
    <citation type="journal article" date="2022" name="Res Sq">
        <title>Evolution of multicellular longitudinally dividing oral cavity symbionts (Neisseriaceae).</title>
        <authorList>
            <person name="Nyongesa S."/>
            <person name="Weber P."/>
            <person name="Bernet E."/>
            <person name="Pullido F."/>
            <person name="Nieckarz M."/>
            <person name="Delaby M."/>
            <person name="Nieves C."/>
            <person name="Viehboeck T."/>
            <person name="Krause N."/>
            <person name="Rivera-Millot A."/>
            <person name="Nakamura A."/>
            <person name="Vischer N."/>
            <person name="VanNieuwenhze M."/>
            <person name="Brun Y."/>
            <person name="Cava F."/>
            <person name="Bulgheresi S."/>
            <person name="Veyrier F."/>
        </authorList>
    </citation>
    <scope>NUCLEOTIDE SEQUENCE [LARGE SCALE GENOMIC DNA]</scope>
    <source>
        <strain evidence="7 8">SN4</strain>
    </source>
</reference>
<evidence type="ECO:0000256" key="2">
    <source>
        <dbReference type="ARBA" id="ARBA00022723"/>
    </source>
</evidence>
<comment type="similarity">
    <text evidence="1">Belongs to the TfdA dioxygenase family.</text>
</comment>
<feature type="domain" description="TauD/TfdA-like" evidence="6">
    <location>
        <begin position="3"/>
        <end position="268"/>
    </location>
</feature>
<dbReference type="EMBL" id="CP091511">
    <property type="protein sequence ID" value="UOO90068.1"/>
    <property type="molecule type" value="Genomic_DNA"/>
</dbReference>
<dbReference type="GO" id="GO:0000908">
    <property type="term" value="F:taurine dioxygenase activity"/>
    <property type="evidence" value="ECO:0007669"/>
    <property type="project" value="UniProtKB-EC"/>
</dbReference>
<gene>
    <name evidence="7" type="primary">tauD</name>
    <name evidence="7" type="ORF">LVJ82_03500</name>
</gene>
<evidence type="ECO:0000313" key="8">
    <source>
        <dbReference type="Proteomes" id="UP000832011"/>
    </source>
</evidence>
<dbReference type="InterPro" id="IPR003819">
    <property type="entry name" value="TauD/TfdA-like"/>
</dbReference>
<dbReference type="NCBIfam" id="NF007104">
    <property type="entry name" value="PRK09553.1"/>
    <property type="match status" value="1"/>
</dbReference>
<evidence type="ECO:0000256" key="5">
    <source>
        <dbReference type="ARBA" id="ARBA00023004"/>
    </source>
</evidence>
<evidence type="ECO:0000256" key="4">
    <source>
        <dbReference type="ARBA" id="ARBA00023002"/>
    </source>
</evidence>
<dbReference type="InterPro" id="IPR051323">
    <property type="entry name" value="AtsK-like"/>
</dbReference>
<keyword evidence="2" id="KW-0479">Metal-binding</keyword>
<keyword evidence="5" id="KW-0408">Iron</keyword>
<dbReference type="PANTHER" id="PTHR30468">
    <property type="entry name" value="ALPHA-KETOGLUTARATE-DEPENDENT SULFONATE DIOXYGENASE"/>
    <property type="match status" value="1"/>
</dbReference>
<proteinExistence type="inferred from homology"/>
<keyword evidence="4 7" id="KW-0560">Oxidoreductase</keyword>
<evidence type="ECO:0000313" key="7">
    <source>
        <dbReference type="EMBL" id="UOO90068.1"/>
    </source>
</evidence>
<dbReference type="Gene3D" id="3.60.130.10">
    <property type="entry name" value="Clavaminate synthase-like"/>
    <property type="match status" value="1"/>
</dbReference>